<sequence>MEIHVKKTSVVRPAQQTPSHSLEMSNLDLLNAHFGQVPLVYFYRRPAVSERSDFFDTSLLKEALSKALVAFYPLAGRLKRDENGRLHIECNAEGVLFVEAETSCVIDDEFGDDNFTPSLKMRQLVPSLDYSSKNISSSPLLVSQFCYLFTSNLFQVWRGLSWRWMASYIGRWNLGLNFIKSWAEITSGFSITNPPFIDRTILKSRTPPYPTFDHIEYHPPPELQSGALPTSMTRVELSLDRINFLKKKFKEDYGVTYSTYEILAAHVWRCVCKARGLPNDQATKLYIPTNGRLRFNPPLPLGYLGNAVFIATPIVLADDIRSKPLIYAVKIIREVLKQMDDEYLRSALAYVEKHYDDLTALKQGAPTCKCPNLRIVSLGGMPIYDTNFGWGSPIYMGWAIVPFEGQSFILPSPSNERILSLIICLETRHMELFKKFFYSEGVGSMKKYYKPSAL</sequence>
<dbReference type="Proteomes" id="UP001164250">
    <property type="component" value="Chromosome 8"/>
</dbReference>
<gene>
    <name evidence="1" type="ORF">Patl1_14613</name>
</gene>
<reference evidence="2" key="1">
    <citation type="journal article" date="2023" name="G3 (Bethesda)">
        <title>Genome assembly and association tests identify interacting loci associated with vigor, precocity, and sex in interspecific pistachio rootstocks.</title>
        <authorList>
            <person name="Palmer W."/>
            <person name="Jacygrad E."/>
            <person name="Sagayaradj S."/>
            <person name="Cavanaugh K."/>
            <person name="Han R."/>
            <person name="Bertier L."/>
            <person name="Beede B."/>
            <person name="Kafkas S."/>
            <person name="Golino D."/>
            <person name="Preece J."/>
            <person name="Michelmore R."/>
        </authorList>
    </citation>
    <scope>NUCLEOTIDE SEQUENCE [LARGE SCALE GENOMIC DNA]</scope>
</reference>
<dbReference type="EMBL" id="CM047904">
    <property type="protein sequence ID" value="KAJ0090662.1"/>
    <property type="molecule type" value="Genomic_DNA"/>
</dbReference>
<comment type="caution">
    <text evidence="1">The sequence shown here is derived from an EMBL/GenBank/DDBJ whole genome shotgun (WGS) entry which is preliminary data.</text>
</comment>
<evidence type="ECO:0000313" key="1">
    <source>
        <dbReference type="EMBL" id="KAJ0090662.1"/>
    </source>
</evidence>
<organism evidence="1 2">
    <name type="scientific">Pistacia atlantica</name>
    <dbReference type="NCBI Taxonomy" id="434234"/>
    <lineage>
        <taxon>Eukaryota</taxon>
        <taxon>Viridiplantae</taxon>
        <taxon>Streptophyta</taxon>
        <taxon>Embryophyta</taxon>
        <taxon>Tracheophyta</taxon>
        <taxon>Spermatophyta</taxon>
        <taxon>Magnoliopsida</taxon>
        <taxon>eudicotyledons</taxon>
        <taxon>Gunneridae</taxon>
        <taxon>Pentapetalae</taxon>
        <taxon>rosids</taxon>
        <taxon>malvids</taxon>
        <taxon>Sapindales</taxon>
        <taxon>Anacardiaceae</taxon>
        <taxon>Pistacia</taxon>
    </lineage>
</organism>
<evidence type="ECO:0000313" key="2">
    <source>
        <dbReference type="Proteomes" id="UP001164250"/>
    </source>
</evidence>
<protein>
    <submittedName>
        <fullName evidence="1">Uncharacterized protein</fullName>
    </submittedName>
</protein>
<name>A0ACC1AVE4_9ROSI</name>
<proteinExistence type="predicted"/>
<keyword evidence="2" id="KW-1185">Reference proteome</keyword>
<accession>A0ACC1AVE4</accession>